<evidence type="ECO:0000259" key="11">
    <source>
        <dbReference type="PROSITE" id="PS50262"/>
    </source>
</evidence>
<dbReference type="PANTHER" id="PTHR24224:SF6">
    <property type="entry name" value="CARDIOACCELERATORY PEPTIDE RECEPTOR-RELATED"/>
    <property type="match status" value="1"/>
</dbReference>
<dbReference type="KEGG" id="tpal:117643322"/>
<evidence type="ECO:0000313" key="14">
    <source>
        <dbReference type="RefSeq" id="XP_034238055.1"/>
    </source>
</evidence>
<dbReference type="InterPro" id="IPR017452">
    <property type="entry name" value="GPCR_Rhodpsn_7TM"/>
</dbReference>
<dbReference type="GeneID" id="117643322"/>
<dbReference type="GO" id="GO:0005000">
    <property type="term" value="F:vasopressin receptor activity"/>
    <property type="evidence" value="ECO:0007669"/>
    <property type="project" value="InterPro"/>
</dbReference>
<evidence type="ECO:0000256" key="8">
    <source>
        <dbReference type="ARBA" id="ARBA00023180"/>
    </source>
</evidence>
<proteinExistence type="inferred from homology"/>
<dbReference type="CDD" id="cd15197">
    <property type="entry name" value="7tmA_NPSR"/>
    <property type="match status" value="1"/>
</dbReference>
<feature type="transmembrane region" description="Helical" evidence="10">
    <location>
        <begin position="120"/>
        <end position="141"/>
    </location>
</feature>
<organism evidence="14">
    <name type="scientific">Thrips palmi</name>
    <name type="common">Melon thrips</name>
    <dbReference type="NCBI Taxonomy" id="161013"/>
    <lineage>
        <taxon>Eukaryota</taxon>
        <taxon>Metazoa</taxon>
        <taxon>Ecdysozoa</taxon>
        <taxon>Arthropoda</taxon>
        <taxon>Hexapoda</taxon>
        <taxon>Insecta</taxon>
        <taxon>Pterygota</taxon>
        <taxon>Neoptera</taxon>
        <taxon>Paraneoptera</taxon>
        <taxon>Thysanoptera</taxon>
        <taxon>Terebrantia</taxon>
        <taxon>Thripoidea</taxon>
        <taxon>Thripidae</taxon>
        <taxon>Thrips</taxon>
    </lineage>
</organism>
<keyword evidence="8 10" id="KW-0325">Glycoprotein</keyword>
<dbReference type="RefSeq" id="XP_034238055.1">
    <property type="nucleotide sequence ID" value="XM_034382164.1"/>
</dbReference>
<evidence type="ECO:0000313" key="15">
    <source>
        <dbReference type="RefSeq" id="XP_034238056.1"/>
    </source>
</evidence>
<evidence type="ECO:0000256" key="6">
    <source>
        <dbReference type="ARBA" id="ARBA00023136"/>
    </source>
</evidence>
<keyword evidence="12" id="KW-1185">Reference proteome</keyword>
<name>A0A6P8YLR4_THRPL</name>
<comment type="caution">
    <text evidence="10">Lacks conserved residue(s) required for the propagation of feature annotation.</text>
</comment>
<keyword evidence="2" id="KW-1003">Cell membrane</keyword>
<dbReference type="Gene3D" id="1.20.1070.10">
    <property type="entry name" value="Rhodopsin 7-helix transmembrane proteins"/>
    <property type="match status" value="1"/>
</dbReference>
<keyword evidence="9 10" id="KW-0807">Transducer</keyword>
<dbReference type="InterPro" id="IPR001817">
    <property type="entry name" value="Vasoprsn_rcpt"/>
</dbReference>
<dbReference type="AlphaFoldDB" id="A0A6P8YLR4"/>
<gene>
    <name evidence="13 14 15" type="primary">LOC117643322</name>
</gene>
<dbReference type="FunFam" id="1.20.1070.10:FF:000188">
    <property type="entry name" value="Neuropeptide S receptor"/>
    <property type="match status" value="1"/>
</dbReference>
<evidence type="ECO:0000256" key="4">
    <source>
        <dbReference type="ARBA" id="ARBA00022989"/>
    </source>
</evidence>
<evidence type="ECO:0000256" key="1">
    <source>
        <dbReference type="ARBA" id="ARBA00004651"/>
    </source>
</evidence>
<comment type="similarity">
    <text evidence="10">Belongs to the G-protein coupled receptor 1 family. Vasopressin/oxytocin receptor subfamily.</text>
</comment>
<evidence type="ECO:0000256" key="5">
    <source>
        <dbReference type="ARBA" id="ARBA00023040"/>
    </source>
</evidence>
<reference evidence="13 14" key="1">
    <citation type="submission" date="2025-04" db="UniProtKB">
        <authorList>
            <consortium name="RefSeq"/>
        </authorList>
    </citation>
    <scope>IDENTIFICATION</scope>
    <source>
        <tissue evidence="13 14">Total insect</tissue>
    </source>
</reference>
<dbReference type="PANTHER" id="PTHR24224">
    <property type="entry name" value="CARDIOACCELERATORY PEPTIDE RECEPTOR-RELATED"/>
    <property type="match status" value="1"/>
</dbReference>
<keyword evidence="5 10" id="KW-0297">G-protein coupled receptor</keyword>
<feature type="transmembrane region" description="Helical" evidence="10">
    <location>
        <begin position="277"/>
        <end position="295"/>
    </location>
</feature>
<dbReference type="PRINTS" id="PR00896">
    <property type="entry name" value="VASOPRESSINR"/>
</dbReference>
<accession>A0A6P8YLR4</accession>
<keyword evidence="6 10" id="KW-0472">Membrane</keyword>
<dbReference type="InterPro" id="IPR000276">
    <property type="entry name" value="GPCR_Rhodpsn"/>
</dbReference>
<dbReference type="InterPro" id="IPR052665">
    <property type="entry name" value="Neuropeptide-GPCR"/>
</dbReference>
<protein>
    <submittedName>
        <fullName evidence="13 14">Cardioacceleratory peptide receptor-like</fullName>
    </submittedName>
</protein>
<evidence type="ECO:0000256" key="2">
    <source>
        <dbReference type="ARBA" id="ARBA00022475"/>
    </source>
</evidence>
<comment type="subcellular location">
    <subcellularLocation>
        <location evidence="1 10">Cell membrane</location>
        <topology evidence="1 10">Multi-pass membrane protein</topology>
    </subcellularLocation>
</comment>
<evidence type="ECO:0000256" key="10">
    <source>
        <dbReference type="RuleBase" id="RU046427"/>
    </source>
</evidence>
<dbReference type="PRINTS" id="PR00237">
    <property type="entry name" value="GPCRRHODOPSN"/>
</dbReference>
<evidence type="ECO:0000256" key="7">
    <source>
        <dbReference type="ARBA" id="ARBA00023170"/>
    </source>
</evidence>
<dbReference type="GO" id="GO:0005886">
    <property type="term" value="C:plasma membrane"/>
    <property type="evidence" value="ECO:0007669"/>
    <property type="project" value="UniProtKB-SubCell"/>
</dbReference>
<dbReference type="Pfam" id="PF00001">
    <property type="entry name" value="7tm_1"/>
    <property type="match status" value="1"/>
</dbReference>
<evidence type="ECO:0000256" key="9">
    <source>
        <dbReference type="ARBA" id="ARBA00023224"/>
    </source>
</evidence>
<dbReference type="RefSeq" id="XP_034238056.1">
    <property type="nucleotide sequence ID" value="XM_034382165.1"/>
</dbReference>
<dbReference type="OrthoDB" id="5987909at2759"/>
<evidence type="ECO:0000313" key="12">
    <source>
        <dbReference type="Proteomes" id="UP000515158"/>
    </source>
</evidence>
<feature type="transmembrane region" description="Helical" evidence="10">
    <location>
        <begin position="49"/>
        <end position="70"/>
    </location>
</feature>
<dbReference type="Proteomes" id="UP000515158">
    <property type="component" value="Unplaced"/>
</dbReference>
<feature type="transmembrane region" description="Helical" evidence="10">
    <location>
        <begin position="202"/>
        <end position="233"/>
    </location>
</feature>
<keyword evidence="7 10" id="KW-0675">Receptor</keyword>
<sequence>MAMDAEGQKDLERAVGWNLTDSWLQDLELNLTDHNTHINFYYYYETEQITVLWILFVFIVVGNSAVLVALSMGKSRKSRMRFFSTHLAIADLSVGLISVGTDLIWRITVSWNAGNVACKMIKFLQCVVTYSSTYVLVALSIDRYDAITHPMNFSGSWRRARMLVATAWTLSAIFSLPIIVLYEEKEIQGRMQCWIKLEPWQWKLYMSVVSILLFLAPALIISFCYLVIVLTIWSKSKLLMPPRRYLNGEQVPDFEMDCRRASSRGIIPRAKIKTVKMTFGIVFVFIVCWCPYILFDLLQAYGFITETQSNIAVATFMQSLAPLNSAANPIIYCVFSTAICRSLRRVPPISWILCCIGLDEPPRPVTAEGASRRGRFFRYLYNPTDSSSVTDTLTNPASSMASLKQRQQTVNVANSAV</sequence>
<dbReference type="GO" id="GO:0008188">
    <property type="term" value="F:neuropeptide receptor activity"/>
    <property type="evidence" value="ECO:0007669"/>
    <property type="project" value="TreeGrafter"/>
</dbReference>
<evidence type="ECO:0000256" key="3">
    <source>
        <dbReference type="ARBA" id="ARBA00022692"/>
    </source>
</evidence>
<dbReference type="PROSITE" id="PS50262">
    <property type="entry name" value="G_PROTEIN_RECEP_F1_2"/>
    <property type="match status" value="1"/>
</dbReference>
<evidence type="ECO:0000313" key="13">
    <source>
        <dbReference type="RefSeq" id="XP_034238054.1"/>
    </source>
</evidence>
<keyword evidence="3 10" id="KW-0812">Transmembrane</keyword>
<feature type="transmembrane region" description="Helical" evidence="10">
    <location>
        <begin position="162"/>
        <end position="182"/>
    </location>
</feature>
<dbReference type="RefSeq" id="XP_034238054.1">
    <property type="nucleotide sequence ID" value="XM_034382163.1"/>
</dbReference>
<dbReference type="PROSITE" id="PS00237">
    <property type="entry name" value="G_PROTEIN_RECEP_F1_1"/>
    <property type="match status" value="1"/>
</dbReference>
<feature type="domain" description="G-protein coupled receptors family 1 profile" evidence="11">
    <location>
        <begin position="62"/>
        <end position="332"/>
    </location>
</feature>
<feature type="transmembrane region" description="Helical" evidence="10">
    <location>
        <begin position="82"/>
        <end position="100"/>
    </location>
</feature>
<keyword evidence="4 10" id="KW-1133">Transmembrane helix</keyword>
<dbReference type="SUPFAM" id="SSF81321">
    <property type="entry name" value="Family A G protein-coupled receptor-like"/>
    <property type="match status" value="1"/>
</dbReference>